<feature type="transmembrane region" description="Helical" evidence="1">
    <location>
        <begin position="206"/>
        <end position="228"/>
    </location>
</feature>
<keyword evidence="3" id="KW-1185">Reference proteome</keyword>
<dbReference type="Proteomes" id="UP000245845">
    <property type="component" value="Unassembled WGS sequence"/>
</dbReference>
<accession>A0A2Y9BIU5</accession>
<evidence type="ECO:0000313" key="2">
    <source>
        <dbReference type="EMBL" id="PWJ23207.1"/>
    </source>
</evidence>
<proteinExistence type="predicted"/>
<protein>
    <submittedName>
        <fullName evidence="2">Integral membrane protein (TIGR01906 family)</fullName>
    </submittedName>
</protein>
<gene>
    <name evidence="2" type="ORF">A8806_115141</name>
</gene>
<feature type="transmembrane region" description="Helical" evidence="1">
    <location>
        <begin position="12"/>
        <end position="38"/>
    </location>
</feature>
<sequence>MMNEEKKTKKAEWLLGVVLSFAVILILLISSFQAAMYMDFGFYEKEYKKYDVLSDLDMEMEDVMYVTQEMMAYLRGDRETLEVVTTVEGKKQDFFNEQDRLHMEDVQGLFIGGLHLRTGVVIVLLVCLAALILMKGGWKYVLPRAFQIAVGVSGIATAALAFLFSRDFDAAFTKFHEIFFSNDLWMFDPAEDYMIRMLPEGLFSDMVIRIGILFIASLLILLAGSAVWRRKTKIRKTNE</sequence>
<keyword evidence="1" id="KW-1133">Transmembrane helix</keyword>
<reference evidence="2 3" key="1">
    <citation type="submission" date="2018-05" db="EMBL/GenBank/DDBJ databases">
        <title>The Hungate 1000. A catalogue of reference genomes from the rumen microbiome.</title>
        <authorList>
            <person name="Kelly W."/>
        </authorList>
    </citation>
    <scope>NUCLEOTIDE SEQUENCE [LARGE SCALE GENOMIC DNA]</scope>
    <source>
        <strain evidence="2 3">NLAE-zl-C242</strain>
    </source>
</reference>
<evidence type="ECO:0000313" key="3">
    <source>
        <dbReference type="Proteomes" id="UP000245845"/>
    </source>
</evidence>
<keyword evidence="1" id="KW-0472">Membrane</keyword>
<dbReference type="AlphaFoldDB" id="A0A2Y9BIU5"/>
<feature type="transmembrane region" description="Helical" evidence="1">
    <location>
        <begin position="109"/>
        <end position="133"/>
    </location>
</feature>
<feature type="transmembrane region" description="Helical" evidence="1">
    <location>
        <begin position="145"/>
        <end position="164"/>
    </location>
</feature>
<name>A0A2Y9BIU5_9FIRM</name>
<organism evidence="2 3">
    <name type="scientific">Faecalicatena orotica</name>
    <dbReference type="NCBI Taxonomy" id="1544"/>
    <lineage>
        <taxon>Bacteria</taxon>
        <taxon>Bacillati</taxon>
        <taxon>Bacillota</taxon>
        <taxon>Clostridia</taxon>
        <taxon>Lachnospirales</taxon>
        <taxon>Lachnospiraceae</taxon>
        <taxon>Faecalicatena</taxon>
    </lineage>
</organism>
<dbReference type="Pfam" id="PF07314">
    <property type="entry name" value="Lit"/>
    <property type="match status" value="1"/>
</dbReference>
<dbReference type="NCBIfam" id="TIGR01906">
    <property type="entry name" value="integ_TIGR01906"/>
    <property type="match status" value="1"/>
</dbReference>
<keyword evidence="1" id="KW-0812">Transmembrane</keyword>
<comment type="caution">
    <text evidence="2">The sequence shown here is derived from an EMBL/GenBank/DDBJ whole genome shotgun (WGS) entry which is preliminary data.</text>
</comment>
<evidence type="ECO:0000256" key="1">
    <source>
        <dbReference type="SAM" id="Phobius"/>
    </source>
</evidence>
<dbReference type="EMBL" id="QGDL01000015">
    <property type="protein sequence ID" value="PWJ23207.1"/>
    <property type="molecule type" value="Genomic_DNA"/>
</dbReference>
<dbReference type="InterPro" id="IPR010178">
    <property type="entry name" value="Lit"/>
</dbReference>